<name>A0A8S3U8M4_MYTED</name>
<evidence type="ECO:0000259" key="3">
    <source>
        <dbReference type="PROSITE" id="PS50158"/>
    </source>
</evidence>
<sequence length="279" mass="33004">MNTIKKELEKRDRASDKEQKKESKKTKKNPFISDEAGEGEEEVQTKKKTKKNPFISDEAGEGTRGGWRTKKTESSEEEESDESEEEDTEIQILIKDYPNKVKLDLIDVFPFDSWHNIISKIVRDSNNRNLILLSDNRKRTQDGKKMMMNNQHRIYPTKDKNRLKMDKKTNDYLKMKIMRSNSDPFQGDVAVAMTEQNLRKRFELRRGTPERSNNRHFDGQGAGEESMEVDHYRNAKRCFNCNKIGHRSRDCKARKQVNAFDQTPNFNKEIDYWKCRRRK</sequence>
<dbReference type="GO" id="GO:0008270">
    <property type="term" value="F:zinc ion binding"/>
    <property type="evidence" value="ECO:0007669"/>
    <property type="project" value="UniProtKB-KW"/>
</dbReference>
<feature type="domain" description="CCHC-type" evidence="3">
    <location>
        <begin position="237"/>
        <end position="252"/>
    </location>
</feature>
<gene>
    <name evidence="4" type="ORF">MEDL_54331</name>
</gene>
<organism evidence="4 5">
    <name type="scientific">Mytilus edulis</name>
    <name type="common">Blue mussel</name>
    <dbReference type="NCBI Taxonomy" id="6550"/>
    <lineage>
        <taxon>Eukaryota</taxon>
        <taxon>Metazoa</taxon>
        <taxon>Spiralia</taxon>
        <taxon>Lophotrochozoa</taxon>
        <taxon>Mollusca</taxon>
        <taxon>Bivalvia</taxon>
        <taxon>Autobranchia</taxon>
        <taxon>Pteriomorphia</taxon>
        <taxon>Mytilida</taxon>
        <taxon>Mytiloidea</taxon>
        <taxon>Mytilidae</taxon>
        <taxon>Mytilinae</taxon>
        <taxon>Mytilus</taxon>
    </lineage>
</organism>
<dbReference type="Proteomes" id="UP000683360">
    <property type="component" value="Unassembled WGS sequence"/>
</dbReference>
<keyword evidence="5" id="KW-1185">Reference proteome</keyword>
<dbReference type="PROSITE" id="PS50158">
    <property type="entry name" value="ZF_CCHC"/>
    <property type="match status" value="1"/>
</dbReference>
<dbReference type="EMBL" id="CAJPWZ010002632">
    <property type="protein sequence ID" value="CAG2242145.1"/>
    <property type="molecule type" value="Genomic_DNA"/>
</dbReference>
<protein>
    <recommendedName>
        <fullName evidence="3">CCHC-type domain-containing protein</fullName>
    </recommendedName>
</protein>
<dbReference type="SMART" id="SM00343">
    <property type="entry name" value="ZnF_C2HC"/>
    <property type="match status" value="1"/>
</dbReference>
<keyword evidence="1" id="KW-0863">Zinc-finger</keyword>
<keyword evidence="1" id="KW-0479">Metal-binding</keyword>
<dbReference type="Pfam" id="PF00098">
    <property type="entry name" value="zf-CCHC"/>
    <property type="match status" value="1"/>
</dbReference>
<accession>A0A8S3U8M4</accession>
<keyword evidence="1" id="KW-0862">Zinc</keyword>
<evidence type="ECO:0000313" key="5">
    <source>
        <dbReference type="Proteomes" id="UP000683360"/>
    </source>
</evidence>
<dbReference type="AlphaFoldDB" id="A0A8S3U8M4"/>
<comment type="caution">
    <text evidence="4">The sequence shown here is derived from an EMBL/GenBank/DDBJ whole genome shotgun (WGS) entry which is preliminary data.</text>
</comment>
<dbReference type="Gene3D" id="4.10.60.10">
    <property type="entry name" value="Zinc finger, CCHC-type"/>
    <property type="match status" value="1"/>
</dbReference>
<dbReference type="SUPFAM" id="SSF57756">
    <property type="entry name" value="Retrovirus zinc finger-like domains"/>
    <property type="match status" value="1"/>
</dbReference>
<dbReference type="OrthoDB" id="6184998at2759"/>
<feature type="compositionally biased region" description="Basic and acidic residues" evidence="2">
    <location>
        <begin position="1"/>
        <end position="21"/>
    </location>
</feature>
<evidence type="ECO:0000256" key="2">
    <source>
        <dbReference type="SAM" id="MobiDB-lite"/>
    </source>
</evidence>
<dbReference type="GO" id="GO:0003676">
    <property type="term" value="F:nucleic acid binding"/>
    <property type="evidence" value="ECO:0007669"/>
    <property type="project" value="InterPro"/>
</dbReference>
<dbReference type="InterPro" id="IPR036875">
    <property type="entry name" value="Znf_CCHC_sf"/>
</dbReference>
<evidence type="ECO:0000313" key="4">
    <source>
        <dbReference type="EMBL" id="CAG2242145.1"/>
    </source>
</evidence>
<evidence type="ECO:0000256" key="1">
    <source>
        <dbReference type="PROSITE-ProRule" id="PRU00047"/>
    </source>
</evidence>
<feature type="compositionally biased region" description="Acidic residues" evidence="2">
    <location>
        <begin position="75"/>
        <end position="89"/>
    </location>
</feature>
<reference evidence="4" key="1">
    <citation type="submission" date="2021-03" db="EMBL/GenBank/DDBJ databases">
        <authorList>
            <person name="Bekaert M."/>
        </authorList>
    </citation>
    <scope>NUCLEOTIDE SEQUENCE</scope>
</reference>
<dbReference type="InterPro" id="IPR001878">
    <property type="entry name" value="Znf_CCHC"/>
</dbReference>
<feature type="region of interest" description="Disordered" evidence="2">
    <location>
        <begin position="1"/>
        <end position="89"/>
    </location>
</feature>
<proteinExistence type="predicted"/>